<evidence type="ECO:0000259" key="4">
    <source>
        <dbReference type="PROSITE" id="PS50987"/>
    </source>
</evidence>
<evidence type="ECO:0000256" key="3">
    <source>
        <dbReference type="ARBA" id="ARBA00023163"/>
    </source>
</evidence>
<evidence type="ECO:0000256" key="1">
    <source>
        <dbReference type="ARBA" id="ARBA00023015"/>
    </source>
</evidence>
<dbReference type="InterPro" id="IPR036390">
    <property type="entry name" value="WH_DNA-bd_sf"/>
</dbReference>
<dbReference type="SUPFAM" id="SSF46785">
    <property type="entry name" value="Winged helix' DNA-binding domain"/>
    <property type="match status" value="1"/>
</dbReference>
<sequence length="116" mass="12058">MPTTTEPAIDLTAAAACAAGCAPAEGLPAAQAEQLAALLKALADPVRLRLYTRIAATTGETCVCDLGDFGVSQPTVSHHLRKLREAGLIDSERRGTWVYYSAVPTALAPLTPLLNG</sequence>
<dbReference type="EMBL" id="CP099489">
    <property type="protein sequence ID" value="USQ81210.1"/>
    <property type="molecule type" value="Genomic_DNA"/>
</dbReference>
<evidence type="ECO:0000256" key="2">
    <source>
        <dbReference type="ARBA" id="ARBA00023125"/>
    </source>
</evidence>
<dbReference type="InterPro" id="IPR051081">
    <property type="entry name" value="HTH_MetalResp_TranReg"/>
</dbReference>
<dbReference type="Proteomes" id="UP001056455">
    <property type="component" value="Chromosome"/>
</dbReference>
<name>A0ABY4YXN2_9MICO</name>
<dbReference type="NCBIfam" id="NF033788">
    <property type="entry name" value="HTH_metalloreg"/>
    <property type="match status" value="1"/>
</dbReference>
<dbReference type="PROSITE" id="PS50987">
    <property type="entry name" value="HTH_ARSR_2"/>
    <property type="match status" value="1"/>
</dbReference>
<dbReference type="PANTHER" id="PTHR33154">
    <property type="entry name" value="TRANSCRIPTIONAL REGULATOR, ARSR FAMILY"/>
    <property type="match status" value="1"/>
</dbReference>
<evidence type="ECO:0000313" key="6">
    <source>
        <dbReference type="Proteomes" id="UP001056455"/>
    </source>
</evidence>
<proteinExistence type="predicted"/>
<feature type="domain" description="HTH arsR-type" evidence="4">
    <location>
        <begin position="27"/>
        <end position="116"/>
    </location>
</feature>
<dbReference type="InterPro" id="IPR001845">
    <property type="entry name" value="HTH_ArsR_DNA-bd_dom"/>
</dbReference>
<keyword evidence="6" id="KW-1185">Reference proteome</keyword>
<dbReference type="RefSeq" id="WP_252594594.1">
    <property type="nucleotide sequence ID" value="NZ_CP099489.1"/>
</dbReference>
<dbReference type="CDD" id="cd00090">
    <property type="entry name" value="HTH_ARSR"/>
    <property type="match status" value="1"/>
</dbReference>
<keyword evidence="1" id="KW-0805">Transcription regulation</keyword>
<dbReference type="PRINTS" id="PR00778">
    <property type="entry name" value="HTHARSR"/>
</dbReference>
<protein>
    <submittedName>
        <fullName evidence="5">Metalloregulator ArsR/SmtB family transcription factor</fullName>
    </submittedName>
</protein>
<dbReference type="SMART" id="SM00418">
    <property type="entry name" value="HTH_ARSR"/>
    <property type="match status" value="1"/>
</dbReference>
<dbReference type="InterPro" id="IPR036388">
    <property type="entry name" value="WH-like_DNA-bd_sf"/>
</dbReference>
<keyword evidence="3" id="KW-0804">Transcription</keyword>
<gene>
    <name evidence="5" type="ORF">NF556_06080</name>
</gene>
<evidence type="ECO:0000313" key="5">
    <source>
        <dbReference type="EMBL" id="USQ81210.1"/>
    </source>
</evidence>
<reference evidence="5" key="1">
    <citation type="submission" date="2022-06" db="EMBL/GenBank/DDBJ databases">
        <title>Ornithinimicrobium HY1793.</title>
        <authorList>
            <person name="Huang Y."/>
        </authorList>
    </citation>
    <scope>NUCLEOTIDE SEQUENCE</scope>
    <source>
        <strain evidence="5">HY1793</strain>
    </source>
</reference>
<dbReference type="Pfam" id="PF01022">
    <property type="entry name" value="HTH_5"/>
    <property type="match status" value="1"/>
</dbReference>
<dbReference type="InterPro" id="IPR011991">
    <property type="entry name" value="ArsR-like_HTH"/>
</dbReference>
<keyword evidence="2" id="KW-0238">DNA-binding</keyword>
<accession>A0ABY4YXN2</accession>
<organism evidence="5 6">
    <name type="scientific">Ornithinimicrobium faecis</name>
    <dbReference type="NCBI Taxonomy" id="2934158"/>
    <lineage>
        <taxon>Bacteria</taxon>
        <taxon>Bacillati</taxon>
        <taxon>Actinomycetota</taxon>
        <taxon>Actinomycetes</taxon>
        <taxon>Micrococcales</taxon>
        <taxon>Ornithinimicrobiaceae</taxon>
        <taxon>Ornithinimicrobium</taxon>
    </lineage>
</organism>
<dbReference type="Gene3D" id="1.10.10.10">
    <property type="entry name" value="Winged helix-like DNA-binding domain superfamily/Winged helix DNA-binding domain"/>
    <property type="match status" value="1"/>
</dbReference>
<dbReference type="PANTHER" id="PTHR33154:SF18">
    <property type="entry name" value="ARSENICAL RESISTANCE OPERON REPRESSOR"/>
    <property type="match status" value="1"/>
</dbReference>